<name>A0A2P2MIX6_RHIMU</name>
<accession>A0A2P2MIX6</accession>
<evidence type="ECO:0000313" key="2">
    <source>
        <dbReference type="EMBL" id="MBX30190.1"/>
    </source>
</evidence>
<dbReference type="EMBL" id="GGEC01049706">
    <property type="protein sequence ID" value="MBX30190.1"/>
    <property type="molecule type" value="Transcribed_RNA"/>
</dbReference>
<proteinExistence type="predicted"/>
<dbReference type="AlphaFoldDB" id="A0A2P2MIX6"/>
<sequence>MHLENRSKPTSLPEWAFGSPKTCKVN</sequence>
<organism evidence="2">
    <name type="scientific">Rhizophora mucronata</name>
    <name type="common">Asiatic mangrove</name>
    <dbReference type="NCBI Taxonomy" id="61149"/>
    <lineage>
        <taxon>Eukaryota</taxon>
        <taxon>Viridiplantae</taxon>
        <taxon>Streptophyta</taxon>
        <taxon>Embryophyta</taxon>
        <taxon>Tracheophyta</taxon>
        <taxon>Spermatophyta</taxon>
        <taxon>Magnoliopsida</taxon>
        <taxon>eudicotyledons</taxon>
        <taxon>Gunneridae</taxon>
        <taxon>Pentapetalae</taxon>
        <taxon>rosids</taxon>
        <taxon>fabids</taxon>
        <taxon>Malpighiales</taxon>
        <taxon>Rhizophoraceae</taxon>
        <taxon>Rhizophora</taxon>
    </lineage>
</organism>
<reference evidence="2" key="1">
    <citation type="submission" date="2018-02" db="EMBL/GenBank/DDBJ databases">
        <title>Rhizophora mucronata_Transcriptome.</title>
        <authorList>
            <person name="Meera S.P."/>
            <person name="Sreeshan A."/>
            <person name="Augustine A."/>
        </authorList>
    </citation>
    <scope>NUCLEOTIDE SEQUENCE</scope>
    <source>
        <tissue evidence="2">Leaf</tissue>
    </source>
</reference>
<feature type="region of interest" description="Disordered" evidence="1">
    <location>
        <begin position="1"/>
        <end position="26"/>
    </location>
</feature>
<protein>
    <submittedName>
        <fullName evidence="2">Uncharacterized protein</fullName>
    </submittedName>
</protein>
<evidence type="ECO:0000256" key="1">
    <source>
        <dbReference type="SAM" id="MobiDB-lite"/>
    </source>
</evidence>